<proteinExistence type="predicted"/>
<comment type="caution">
    <text evidence="1">The sequence shown here is derived from an EMBL/GenBank/DDBJ whole genome shotgun (WGS) entry which is preliminary data.</text>
</comment>
<evidence type="ECO:0000313" key="1">
    <source>
        <dbReference type="EMBL" id="GFG93809.1"/>
    </source>
</evidence>
<dbReference type="EMBL" id="BLKZ01000002">
    <property type="protein sequence ID" value="GFG93809.1"/>
    <property type="molecule type" value="Genomic_DNA"/>
</dbReference>
<sequence length="168" mass="17567">MAAVAWAVLVPWPTAGADPLQPPPQFPDIDAYPAVNLNDYAHFGSHPSGSGWLFKTPNGVTCAVSLLDDIGATCWGDAVGPPTQSEVNATSMHAGRYSPRDPNWNPDATVLPVGTKLDNGNGIACAVTAPDSVACRTGPNRGIDTSNPQNSRYGVHGFVLQPGGNWTF</sequence>
<evidence type="ECO:0000313" key="2">
    <source>
        <dbReference type="Proteomes" id="UP000465360"/>
    </source>
</evidence>
<gene>
    <name evidence="1" type="ORF">MBOU_58510</name>
</gene>
<protein>
    <submittedName>
        <fullName evidence="1">Uncharacterized protein</fullName>
    </submittedName>
</protein>
<dbReference type="Proteomes" id="UP000465360">
    <property type="component" value="Unassembled WGS sequence"/>
</dbReference>
<organism evidence="1 2">
    <name type="scientific">Mycobacterium bourgelatii</name>
    <dbReference type="NCBI Taxonomy" id="1273442"/>
    <lineage>
        <taxon>Bacteria</taxon>
        <taxon>Bacillati</taxon>
        <taxon>Actinomycetota</taxon>
        <taxon>Actinomycetes</taxon>
        <taxon>Mycobacteriales</taxon>
        <taxon>Mycobacteriaceae</taxon>
        <taxon>Mycobacterium</taxon>
    </lineage>
</organism>
<accession>A0A7I9YYJ1</accession>
<reference evidence="1 2" key="1">
    <citation type="journal article" date="2019" name="Emerg. Microbes Infect.">
        <title>Comprehensive subspecies identification of 175 nontuberculous mycobacteria species based on 7547 genomic profiles.</title>
        <authorList>
            <person name="Matsumoto Y."/>
            <person name="Kinjo T."/>
            <person name="Motooka D."/>
            <person name="Nabeya D."/>
            <person name="Jung N."/>
            <person name="Uechi K."/>
            <person name="Horii T."/>
            <person name="Iida T."/>
            <person name="Fujita J."/>
            <person name="Nakamura S."/>
        </authorList>
    </citation>
    <scope>NUCLEOTIDE SEQUENCE [LARGE SCALE GENOMIC DNA]</scope>
    <source>
        <strain evidence="1 2">JCM 30725</strain>
    </source>
</reference>
<name>A0A7I9YYJ1_MYCBU</name>
<dbReference type="AlphaFoldDB" id="A0A7I9YYJ1"/>
<keyword evidence="2" id="KW-1185">Reference proteome</keyword>